<feature type="coiled-coil region" evidence="1">
    <location>
        <begin position="138"/>
        <end position="208"/>
    </location>
</feature>
<evidence type="ECO:0000256" key="1">
    <source>
        <dbReference type="SAM" id="Coils"/>
    </source>
</evidence>
<dbReference type="SMART" id="SM00167">
    <property type="entry name" value="VPS9"/>
    <property type="match status" value="1"/>
</dbReference>
<dbReference type="EMBL" id="CAXIEN010000286">
    <property type="protein sequence ID" value="CAL1291583.1"/>
    <property type="molecule type" value="Genomic_DNA"/>
</dbReference>
<dbReference type="PANTHER" id="PTHR23101:SF98">
    <property type="entry name" value="VPS9 DOMAIN-CONTAINING PROTEIN 1"/>
    <property type="match status" value="1"/>
</dbReference>
<gene>
    <name evidence="3" type="ORF">LARSCL_LOCUS17160</name>
</gene>
<keyword evidence="4" id="KW-1185">Reference proteome</keyword>
<evidence type="ECO:0000259" key="2">
    <source>
        <dbReference type="PROSITE" id="PS51205"/>
    </source>
</evidence>
<dbReference type="GO" id="GO:0005085">
    <property type="term" value="F:guanyl-nucleotide exchange factor activity"/>
    <property type="evidence" value="ECO:0007669"/>
    <property type="project" value="InterPro"/>
</dbReference>
<organism evidence="3 4">
    <name type="scientific">Larinioides sclopetarius</name>
    <dbReference type="NCBI Taxonomy" id="280406"/>
    <lineage>
        <taxon>Eukaryota</taxon>
        <taxon>Metazoa</taxon>
        <taxon>Ecdysozoa</taxon>
        <taxon>Arthropoda</taxon>
        <taxon>Chelicerata</taxon>
        <taxon>Arachnida</taxon>
        <taxon>Araneae</taxon>
        <taxon>Araneomorphae</taxon>
        <taxon>Entelegynae</taxon>
        <taxon>Araneoidea</taxon>
        <taxon>Araneidae</taxon>
        <taxon>Larinioides</taxon>
    </lineage>
</organism>
<accession>A0AAV2B5T0</accession>
<dbReference type="Proteomes" id="UP001497382">
    <property type="component" value="Unassembled WGS sequence"/>
</dbReference>
<protein>
    <recommendedName>
        <fullName evidence="2">VPS9 domain-containing protein</fullName>
    </recommendedName>
</protein>
<dbReference type="PANTHER" id="PTHR23101">
    <property type="entry name" value="RAB GDP/GTP EXCHANGE FACTOR"/>
    <property type="match status" value="1"/>
</dbReference>
<dbReference type="InterPro" id="IPR003123">
    <property type="entry name" value="VPS9"/>
</dbReference>
<feature type="domain" description="VPS9" evidence="2">
    <location>
        <begin position="386"/>
        <end position="530"/>
    </location>
</feature>
<dbReference type="Pfam" id="PF02204">
    <property type="entry name" value="VPS9"/>
    <property type="match status" value="1"/>
</dbReference>
<dbReference type="SUPFAM" id="SSF109993">
    <property type="entry name" value="VPS9 domain"/>
    <property type="match status" value="1"/>
</dbReference>
<dbReference type="InterPro" id="IPR045046">
    <property type="entry name" value="Vps9-like"/>
</dbReference>
<dbReference type="GO" id="GO:0016192">
    <property type="term" value="P:vesicle-mediated transport"/>
    <property type="evidence" value="ECO:0007669"/>
    <property type="project" value="InterPro"/>
</dbReference>
<dbReference type="GO" id="GO:0031267">
    <property type="term" value="F:small GTPase binding"/>
    <property type="evidence" value="ECO:0007669"/>
    <property type="project" value="TreeGrafter"/>
</dbReference>
<evidence type="ECO:0000313" key="4">
    <source>
        <dbReference type="Proteomes" id="UP001497382"/>
    </source>
</evidence>
<comment type="caution">
    <text evidence="3">The sequence shown here is derived from an EMBL/GenBank/DDBJ whole genome shotgun (WGS) entry which is preliminary data.</text>
</comment>
<dbReference type="GO" id="GO:0030139">
    <property type="term" value="C:endocytic vesicle"/>
    <property type="evidence" value="ECO:0007669"/>
    <property type="project" value="TreeGrafter"/>
</dbReference>
<dbReference type="Gene3D" id="1.20.1050.80">
    <property type="entry name" value="VPS9 domain"/>
    <property type="match status" value="1"/>
</dbReference>
<dbReference type="AlphaFoldDB" id="A0AAV2B5T0"/>
<keyword evidence="1" id="KW-0175">Coiled coil</keyword>
<evidence type="ECO:0000313" key="3">
    <source>
        <dbReference type="EMBL" id="CAL1291583.1"/>
    </source>
</evidence>
<dbReference type="PROSITE" id="PS51205">
    <property type="entry name" value="VPS9"/>
    <property type="match status" value="1"/>
</dbReference>
<name>A0AAV2B5T0_9ARAC</name>
<reference evidence="3 4" key="1">
    <citation type="submission" date="2024-04" db="EMBL/GenBank/DDBJ databases">
        <authorList>
            <person name="Rising A."/>
            <person name="Reimegard J."/>
            <person name="Sonavane S."/>
            <person name="Akerstrom W."/>
            <person name="Nylinder S."/>
            <person name="Hedman E."/>
            <person name="Kallberg Y."/>
        </authorList>
    </citation>
    <scope>NUCLEOTIDE SEQUENCE [LARGE SCALE GENOMIC DNA]</scope>
</reference>
<dbReference type="GO" id="GO:0005829">
    <property type="term" value="C:cytosol"/>
    <property type="evidence" value="ECO:0007669"/>
    <property type="project" value="TreeGrafter"/>
</dbReference>
<dbReference type="InterPro" id="IPR037191">
    <property type="entry name" value="VPS9_dom_sf"/>
</dbReference>
<sequence length="540" mass="62542">MENRSLALRYLSDALNMDSSGNYQQLVSYGKAAFAKYLQSLHVLTLYLNEMFTSIGFQKMLEKNKEIKQVLSMVHECSDRITVIVDGSKKEITSPVHKINTSIIPTESITNISTAKFPAFEKLQNDNLALFKRYQWRFERAQDKNAKANLKLELERQLIENDMIAKKKFDEAVKKLQKERVLLMEKEMRKLLESKEKLTDKQREKQELYLAVLQYTKTETWPVTWKFNASNMTAPEAAQKIFQKTVRCSEHPLSQWLLIVQTNIKREIDTKLKQHSDYEALLPDSSLIEEESRLSITDGPDECIVNSSKTGAILISKRILLSLQRFLEYVSSELTYTIENILEIFYLIYKSLLPEDSEEICHRLIETHILDPIWSNLIILYRIINISSEYKIMDAMICHRNSDPTKFGFSSQEYIDPEVYRNSISLLQIVVKSQSMTQKLRCLVDIAKMICGNPSSNQVNPNQRRLGADDLIPLLCYIIVKSGLPQLSSECFAIEQLFDMKYMFGEEGYALSSFLTALKYIEIRKVIDEEHDDQVKHVTA</sequence>
<proteinExistence type="predicted"/>